<reference evidence="3 4" key="1">
    <citation type="submission" date="2019-03" db="EMBL/GenBank/DDBJ databases">
        <title>Sequencing the genomes of 1000 actinobacteria strains.</title>
        <authorList>
            <person name="Klenk H.-P."/>
        </authorList>
    </citation>
    <scope>NUCLEOTIDE SEQUENCE [LARGE SCALE GENOMIC DNA]</scope>
    <source>
        <strain evidence="3 4">DSM 44969</strain>
    </source>
</reference>
<dbReference type="Gene3D" id="1.10.10.10">
    <property type="entry name" value="Winged helix-like DNA-binding domain superfamily/Winged helix DNA-binding domain"/>
    <property type="match status" value="1"/>
</dbReference>
<evidence type="ECO:0000256" key="1">
    <source>
        <dbReference type="SAM" id="MobiDB-lite"/>
    </source>
</evidence>
<dbReference type="InterPro" id="IPR036388">
    <property type="entry name" value="WH-like_DNA-bd_sf"/>
</dbReference>
<dbReference type="SUPFAM" id="SSF46785">
    <property type="entry name" value="Winged helix' DNA-binding domain"/>
    <property type="match status" value="1"/>
</dbReference>
<dbReference type="GO" id="GO:0006950">
    <property type="term" value="P:response to stress"/>
    <property type="evidence" value="ECO:0007669"/>
    <property type="project" value="TreeGrafter"/>
</dbReference>
<dbReference type="OrthoDB" id="3821431at2"/>
<dbReference type="RefSeq" id="WP_132430196.1">
    <property type="nucleotide sequence ID" value="NZ_SMFZ01000002.1"/>
</dbReference>
<sequence>MPDAPHPVDPVQLGAYFALIDVSSLLRHAIEQQLHVDGDLTFVQFQILRRLQLSSSGSARMTALADSIVISRSGLTYQAGTLERRDLVTRGPSPDDERSVIISVTDAGRALVDAVLPGHEAVVKQMFFDPLSRDGARSLTDLLGPVGEHMRTAPPPSAAPRRRKRG</sequence>
<dbReference type="PANTHER" id="PTHR33164">
    <property type="entry name" value="TRANSCRIPTIONAL REGULATOR, MARR FAMILY"/>
    <property type="match status" value="1"/>
</dbReference>
<dbReference type="EMBL" id="SMFZ01000002">
    <property type="protein sequence ID" value="TCK21447.1"/>
    <property type="molecule type" value="Genomic_DNA"/>
</dbReference>
<gene>
    <name evidence="3" type="ORF">EV378_5433</name>
</gene>
<comment type="caution">
    <text evidence="3">The sequence shown here is derived from an EMBL/GenBank/DDBJ whole genome shotgun (WGS) entry which is preliminary data.</text>
</comment>
<dbReference type="Pfam" id="PF01047">
    <property type="entry name" value="MarR"/>
    <property type="match status" value="1"/>
</dbReference>
<keyword evidence="3" id="KW-0238">DNA-binding</keyword>
<dbReference type="InterPro" id="IPR039422">
    <property type="entry name" value="MarR/SlyA-like"/>
</dbReference>
<feature type="domain" description="HTH marR-type" evidence="2">
    <location>
        <begin position="12"/>
        <end position="148"/>
    </location>
</feature>
<dbReference type="SMART" id="SM00347">
    <property type="entry name" value="HTH_MARR"/>
    <property type="match status" value="1"/>
</dbReference>
<proteinExistence type="predicted"/>
<dbReference type="GO" id="GO:0003677">
    <property type="term" value="F:DNA binding"/>
    <property type="evidence" value="ECO:0007669"/>
    <property type="project" value="UniProtKB-KW"/>
</dbReference>
<protein>
    <submittedName>
        <fullName evidence="3">DNA-binding MarR family transcriptional regulator</fullName>
    </submittedName>
</protein>
<evidence type="ECO:0000313" key="3">
    <source>
        <dbReference type="EMBL" id="TCK21447.1"/>
    </source>
</evidence>
<dbReference type="PANTHER" id="PTHR33164:SF99">
    <property type="entry name" value="MARR FAMILY REGULATORY PROTEIN"/>
    <property type="match status" value="1"/>
</dbReference>
<keyword evidence="4" id="KW-1185">Reference proteome</keyword>
<dbReference type="Proteomes" id="UP000295560">
    <property type="component" value="Unassembled WGS sequence"/>
</dbReference>
<name>A0A4R1HGY4_PSEEN</name>
<feature type="region of interest" description="Disordered" evidence="1">
    <location>
        <begin position="142"/>
        <end position="166"/>
    </location>
</feature>
<organism evidence="3 4">
    <name type="scientific">Pseudonocardia endophytica</name>
    <dbReference type="NCBI Taxonomy" id="401976"/>
    <lineage>
        <taxon>Bacteria</taxon>
        <taxon>Bacillati</taxon>
        <taxon>Actinomycetota</taxon>
        <taxon>Actinomycetes</taxon>
        <taxon>Pseudonocardiales</taxon>
        <taxon>Pseudonocardiaceae</taxon>
        <taxon>Pseudonocardia</taxon>
    </lineage>
</organism>
<dbReference type="InterPro" id="IPR000835">
    <property type="entry name" value="HTH_MarR-typ"/>
</dbReference>
<dbReference type="InterPro" id="IPR036390">
    <property type="entry name" value="WH_DNA-bd_sf"/>
</dbReference>
<dbReference type="PROSITE" id="PS50995">
    <property type="entry name" value="HTH_MARR_2"/>
    <property type="match status" value="1"/>
</dbReference>
<dbReference type="AlphaFoldDB" id="A0A4R1HGY4"/>
<evidence type="ECO:0000259" key="2">
    <source>
        <dbReference type="PROSITE" id="PS50995"/>
    </source>
</evidence>
<dbReference type="GO" id="GO:0003700">
    <property type="term" value="F:DNA-binding transcription factor activity"/>
    <property type="evidence" value="ECO:0007669"/>
    <property type="project" value="InterPro"/>
</dbReference>
<evidence type="ECO:0000313" key="4">
    <source>
        <dbReference type="Proteomes" id="UP000295560"/>
    </source>
</evidence>
<accession>A0A4R1HGY4</accession>